<dbReference type="GeneID" id="102216483"/>
<dbReference type="PANTHER" id="PTHR46484">
    <property type="entry name" value="SI:CH211-171H4.5-RELATED"/>
    <property type="match status" value="1"/>
</dbReference>
<proteinExistence type="predicted"/>
<accession>M4A814</accession>
<feature type="transmembrane region" description="Helical" evidence="1">
    <location>
        <begin position="329"/>
        <end position="354"/>
    </location>
</feature>
<dbReference type="InParanoid" id="M4A814"/>
<protein>
    <submittedName>
        <fullName evidence="3">Sialic acid-binding Ig-like lectin 13</fullName>
    </submittedName>
</protein>
<keyword evidence="1" id="KW-1133">Transmembrane helix</keyword>
<dbReference type="AlphaFoldDB" id="M4A814"/>
<evidence type="ECO:0000256" key="1">
    <source>
        <dbReference type="SAM" id="Phobius"/>
    </source>
</evidence>
<dbReference type="eggNOG" id="KOG4475">
    <property type="taxonomic scope" value="Eukaryota"/>
</dbReference>
<dbReference type="HOGENOM" id="CLU_024444_1_0_1"/>
<dbReference type="RefSeq" id="XP_005798493.2">
    <property type="nucleotide sequence ID" value="XM_005798436.2"/>
</dbReference>
<sequence length="387" mass="43661">MNTQLCLIHVNGKKLCRTFSREIKLVPSQYELKTFAHQFISSSTVCSCFYSTGAEISKAALFSDCNIEDHFVPLTSQRMEKDSKGILFFLLLAGICSPTTEEQWKASVVKSIEALVDSCVVLPCTFTYPGSFLSTSRLRGIWHRKDKWNEIFYHEDSTSVLDNFKGRTKMLGNLGQNNCTLEIVQVKNHDIGPFCFRIEFVKKDTNQPTTEKFSFVEECAEIKMLEETPKPELIQSNTAVQGKPYAVTCSVRHTCPSHVPVFTWSRGSEDDIIQIQKPIVSGIWETQSIMVFIPGENDDHTEITCSATFNGGRRSSTSIKLNVKRTGNIYHLIIPVAVAIGTAVIFGVFCIAVMKKYKNRIAELQSREGSMFNRLSRMSRRFHSSGQ</sequence>
<dbReference type="Gene3D" id="2.60.40.10">
    <property type="entry name" value="Immunoglobulins"/>
    <property type="match status" value="2"/>
</dbReference>
<dbReference type="Proteomes" id="UP000002852">
    <property type="component" value="Unassembled WGS sequence"/>
</dbReference>
<keyword evidence="4" id="KW-1185">Reference proteome</keyword>
<reference evidence="4" key="1">
    <citation type="submission" date="2012-01" db="EMBL/GenBank/DDBJ databases">
        <authorList>
            <person name="Walter R."/>
            <person name="Schartl M."/>
            <person name="Warren W."/>
        </authorList>
    </citation>
    <scope>NUCLEOTIDE SEQUENCE [LARGE SCALE GENOMIC DNA]</scope>
    <source>
        <strain evidence="4">JP 163 A</strain>
    </source>
</reference>
<reference evidence="3" key="4">
    <citation type="submission" date="2025-09" db="UniProtKB">
        <authorList>
            <consortium name="Ensembl"/>
        </authorList>
    </citation>
    <scope>IDENTIFICATION</scope>
    <source>
        <strain evidence="3">JP 163 A</strain>
    </source>
</reference>
<dbReference type="KEGG" id="xma:102216483"/>
<dbReference type="OMA" id="CIAVMKK"/>
<evidence type="ECO:0000259" key="2">
    <source>
        <dbReference type="PROSITE" id="PS50835"/>
    </source>
</evidence>
<evidence type="ECO:0000313" key="3">
    <source>
        <dbReference type="Ensembl" id="ENSXMAP00000010608.2"/>
    </source>
</evidence>
<name>M4A814_XIPMA</name>
<dbReference type="PANTHER" id="PTHR46484:SF7">
    <property type="entry name" value="MYELIN-ASSOCIATED GLYCOPROTEIN-LIKE-RELATED"/>
    <property type="match status" value="1"/>
</dbReference>
<reference evidence="4" key="2">
    <citation type="journal article" date="2013" name="Nat. Genet.">
        <title>The genome of the platyfish, Xiphophorus maculatus, provides insights into evolutionary adaptation and several complex traits.</title>
        <authorList>
            <person name="Schartl M."/>
            <person name="Walter R.B."/>
            <person name="Shen Y."/>
            <person name="Garcia T."/>
            <person name="Catchen J."/>
            <person name="Amores A."/>
            <person name="Braasch I."/>
            <person name="Chalopin D."/>
            <person name="Volff J.N."/>
            <person name="Lesch K.P."/>
            <person name="Bisazza A."/>
            <person name="Minx P."/>
            <person name="Hillier L."/>
            <person name="Wilson R.K."/>
            <person name="Fuerstenberg S."/>
            <person name="Boore J."/>
            <person name="Searle S."/>
            <person name="Postlethwait J.H."/>
            <person name="Warren W.C."/>
        </authorList>
    </citation>
    <scope>NUCLEOTIDE SEQUENCE [LARGE SCALE GENOMIC DNA]</scope>
    <source>
        <strain evidence="4">JP 163 A</strain>
    </source>
</reference>
<dbReference type="InterPro" id="IPR013783">
    <property type="entry name" value="Ig-like_fold"/>
</dbReference>
<keyword evidence="1" id="KW-0812">Transmembrane</keyword>
<dbReference type="InterPro" id="IPR007110">
    <property type="entry name" value="Ig-like_dom"/>
</dbReference>
<dbReference type="InterPro" id="IPR036179">
    <property type="entry name" value="Ig-like_dom_sf"/>
</dbReference>
<dbReference type="PROSITE" id="PS50835">
    <property type="entry name" value="IG_LIKE"/>
    <property type="match status" value="1"/>
</dbReference>
<dbReference type="SUPFAM" id="SSF48726">
    <property type="entry name" value="Immunoglobulin"/>
    <property type="match status" value="2"/>
</dbReference>
<keyword evidence="1" id="KW-0472">Membrane</keyword>
<dbReference type="GeneTree" id="ENSGT01150000286924"/>
<reference evidence="3" key="3">
    <citation type="submission" date="2025-08" db="UniProtKB">
        <authorList>
            <consortium name="Ensembl"/>
        </authorList>
    </citation>
    <scope>IDENTIFICATION</scope>
    <source>
        <strain evidence="3">JP 163 A</strain>
    </source>
</reference>
<evidence type="ECO:0000313" key="4">
    <source>
        <dbReference type="Proteomes" id="UP000002852"/>
    </source>
</evidence>
<feature type="domain" description="Ig-like" evidence="2">
    <location>
        <begin position="231"/>
        <end position="322"/>
    </location>
</feature>
<dbReference type="Ensembl" id="ENSXMAT00000010622.2">
    <property type="protein sequence ID" value="ENSXMAP00000010608.2"/>
    <property type="gene ID" value="ENSXMAG00000010590.2"/>
</dbReference>
<dbReference type="OrthoDB" id="10039395at2759"/>
<organism evidence="3 4">
    <name type="scientific">Xiphophorus maculatus</name>
    <name type="common">Southern platyfish</name>
    <name type="synonym">Platypoecilus maculatus</name>
    <dbReference type="NCBI Taxonomy" id="8083"/>
    <lineage>
        <taxon>Eukaryota</taxon>
        <taxon>Metazoa</taxon>
        <taxon>Chordata</taxon>
        <taxon>Craniata</taxon>
        <taxon>Vertebrata</taxon>
        <taxon>Euteleostomi</taxon>
        <taxon>Actinopterygii</taxon>
        <taxon>Neopterygii</taxon>
        <taxon>Teleostei</taxon>
        <taxon>Neoteleostei</taxon>
        <taxon>Acanthomorphata</taxon>
        <taxon>Ovalentaria</taxon>
        <taxon>Atherinomorphae</taxon>
        <taxon>Cyprinodontiformes</taxon>
        <taxon>Poeciliidae</taxon>
        <taxon>Poeciliinae</taxon>
        <taxon>Xiphophorus</taxon>
    </lineage>
</organism>